<dbReference type="Proteomes" id="UP000054408">
    <property type="component" value="Unassembled WGS sequence"/>
</dbReference>
<sequence>MSLRQLLVDACAADSVLRAEVTRSVAALLSAKSRTSGGTSPVKHVQPDDSPLDDPRMSRRPPSAAASPAGRRRPPSAASAASPSSRPRSRASRTKSRKTGSPERGSPKRRGGLFDRLPPKALRVRAFRNGYDNDKDGVSIAAKSLDQLLTLATAKLNLNSAARRIFRASGVEVKDMPAPAPAADADSDAETSSPAESRSYATFSDLAADEPVFVSMGEAWVDPKMRGIRRTVVSTSGVGSETSPSKRWDRFTPPAKTSVVAFKNGSHEDFEGVRIPGASVDELLISATAKLPLTTAGRALYLADGSRVVDSLPPGTPAYASPSRGRASVTALSGSGSDSGEQIPDASDDDAHADGASGSVASPTRRTHKKGREPLVLFSELESGTHVFVSCGEPFRVPGDLKPIISLIRPLPADSRLLPRPAKYFQVLPNGKLPSKFHAPRISGFSLEELLAAATFRLGFPTHASALFTEDGAVVVETPPEHLLRLERQEQAAMAKVRKSMADAASAANQDAASDGGASKRKSKRKSKSKRKRKSKNKKKSSHSASGSSSSNSGSGSGSGSSSGSGSGSGSGPSSGSGSGSGSDSGSNSHSDTGGSDNGSTAGDAGPVAFEDFDVGEVRRRYVLLKELQSGTMLWASRGEPWLRPGSRKPLTKRIRPLPEDSPLIPKTKKRLIVLMNGENLLRKGKRICGNTVQDILHQCHEPLGIAGQPKLLFLGDGKIVVDEYDEKNPGRIPRPPKSVNPIAEAKKQLRDAEPITPVRLQQSSQYGRGVLADASWRGQPHLRIGNSLLHAAPPLNFGIVRGGRERCVKLAELGDKALVWVSCGESFKSLVPSQDKYNPHPNVPTIRPDSRLLTRKRTRVFAYKNGWFHKGTGHAVVGATLDDLLNECTTALSMILPATILYTEDGERITDITKLEKDQIVFAAHTPPFRRTDEPLVTNPGK</sequence>
<proteinExistence type="predicted"/>
<feature type="compositionally biased region" description="Low complexity" evidence="1">
    <location>
        <begin position="502"/>
        <end position="517"/>
    </location>
</feature>
<dbReference type="GO" id="GO:0030496">
    <property type="term" value="C:midbody"/>
    <property type="evidence" value="ECO:0007669"/>
    <property type="project" value="TreeGrafter"/>
</dbReference>
<feature type="region of interest" description="Disordered" evidence="1">
    <location>
        <begin position="176"/>
        <end position="197"/>
    </location>
</feature>
<dbReference type="EMBL" id="GL349501">
    <property type="protein sequence ID" value="KNC55441.1"/>
    <property type="molecule type" value="Genomic_DNA"/>
</dbReference>
<feature type="domain" description="Doublecortin" evidence="2">
    <location>
        <begin position="881"/>
        <end position="936"/>
    </location>
</feature>
<accession>A0A0L0DTR1</accession>
<feature type="compositionally biased region" description="Polar residues" evidence="1">
    <location>
        <begin position="330"/>
        <end position="340"/>
    </location>
</feature>
<dbReference type="GeneID" id="25569166"/>
<feature type="compositionally biased region" description="Basic residues" evidence="1">
    <location>
        <begin position="519"/>
        <end position="542"/>
    </location>
</feature>
<protein>
    <recommendedName>
        <fullName evidence="2">Doublecortin domain-containing protein</fullName>
    </recommendedName>
</protein>
<dbReference type="PANTHER" id="PTHR46302:SF3">
    <property type="entry name" value="DOUBLECORTIN DOMAIN-CONTAINING PROTEIN 1"/>
    <property type="match status" value="1"/>
</dbReference>
<dbReference type="PROSITE" id="PS50309">
    <property type="entry name" value="DC"/>
    <property type="match status" value="1"/>
</dbReference>
<dbReference type="OrthoDB" id="9999986at2759"/>
<evidence type="ECO:0000259" key="2">
    <source>
        <dbReference type="PROSITE" id="PS50309"/>
    </source>
</evidence>
<feature type="region of interest" description="Disordered" evidence="1">
    <location>
        <begin position="311"/>
        <end position="371"/>
    </location>
</feature>
<dbReference type="GO" id="GO:0008017">
    <property type="term" value="F:microtubule binding"/>
    <property type="evidence" value="ECO:0007669"/>
    <property type="project" value="InterPro"/>
</dbReference>
<feature type="region of interest" description="Disordered" evidence="1">
    <location>
        <begin position="32"/>
        <end position="117"/>
    </location>
</feature>
<dbReference type="Pfam" id="PF24478">
    <property type="entry name" value="DCX2_DCDC1"/>
    <property type="match status" value="2"/>
</dbReference>
<dbReference type="PANTHER" id="PTHR46302">
    <property type="entry name" value="DOUBLECORTIN DOMAIN-CONTAINING PROTEIN 1"/>
    <property type="match status" value="1"/>
</dbReference>
<dbReference type="InterPro" id="IPR003533">
    <property type="entry name" value="Doublecortin_dom"/>
</dbReference>
<name>A0A0L0DTR1_THETB</name>
<feature type="compositionally biased region" description="Basic residues" evidence="1">
    <location>
        <begin position="87"/>
        <end position="98"/>
    </location>
</feature>
<feature type="compositionally biased region" description="Low complexity" evidence="1">
    <location>
        <begin position="543"/>
        <end position="554"/>
    </location>
</feature>
<feature type="compositionally biased region" description="Gly residues" evidence="1">
    <location>
        <begin position="555"/>
        <end position="583"/>
    </location>
</feature>
<reference evidence="3 4" key="1">
    <citation type="submission" date="2010-05" db="EMBL/GenBank/DDBJ databases">
        <title>The Genome Sequence of Thecamonas trahens ATCC 50062.</title>
        <authorList>
            <consortium name="The Broad Institute Genome Sequencing Platform"/>
            <person name="Russ C."/>
            <person name="Cuomo C."/>
            <person name="Shea T."/>
            <person name="Young S.K."/>
            <person name="Zeng Q."/>
            <person name="Koehrsen M."/>
            <person name="Haas B."/>
            <person name="Borodovsky M."/>
            <person name="Guigo R."/>
            <person name="Alvarado L."/>
            <person name="Berlin A."/>
            <person name="Bochicchio J."/>
            <person name="Borenstein D."/>
            <person name="Chapman S."/>
            <person name="Chen Z."/>
            <person name="Freedman E."/>
            <person name="Gellesch M."/>
            <person name="Goldberg J."/>
            <person name="Griggs A."/>
            <person name="Gujja S."/>
            <person name="Heilman E."/>
            <person name="Heiman D."/>
            <person name="Hepburn T."/>
            <person name="Howarth C."/>
            <person name="Jen D."/>
            <person name="Larson L."/>
            <person name="Mehta T."/>
            <person name="Park D."/>
            <person name="Pearson M."/>
            <person name="Roberts A."/>
            <person name="Saif S."/>
            <person name="Shenoy N."/>
            <person name="Sisk P."/>
            <person name="Stolte C."/>
            <person name="Sykes S."/>
            <person name="Thomson T."/>
            <person name="Walk T."/>
            <person name="White J."/>
            <person name="Yandava C."/>
            <person name="Burger G."/>
            <person name="Gray M.W."/>
            <person name="Holland P.W.H."/>
            <person name="King N."/>
            <person name="Lang F.B.F."/>
            <person name="Roger A.J."/>
            <person name="Ruiz-Trillo I."/>
            <person name="Lander E."/>
            <person name="Nusbaum C."/>
        </authorList>
    </citation>
    <scope>NUCLEOTIDE SEQUENCE [LARGE SCALE GENOMIC DNA]</scope>
    <source>
        <strain evidence="3 4">ATCC 50062</strain>
    </source>
</reference>
<organism evidence="3 4">
    <name type="scientific">Thecamonas trahens ATCC 50062</name>
    <dbReference type="NCBI Taxonomy" id="461836"/>
    <lineage>
        <taxon>Eukaryota</taxon>
        <taxon>Apusozoa</taxon>
        <taxon>Apusomonadida</taxon>
        <taxon>Apusomonadidae</taxon>
        <taxon>Thecamonas</taxon>
    </lineage>
</organism>
<dbReference type="InterPro" id="IPR056415">
    <property type="entry name" value="DCX2_DCDC1"/>
</dbReference>
<dbReference type="GO" id="GO:1902412">
    <property type="term" value="P:regulation of mitotic cytokinesis"/>
    <property type="evidence" value="ECO:0007669"/>
    <property type="project" value="InterPro"/>
</dbReference>
<feature type="region of interest" description="Disordered" evidence="1">
    <location>
        <begin position="495"/>
        <end position="608"/>
    </location>
</feature>
<dbReference type="InterPro" id="IPR036572">
    <property type="entry name" value="Doublecortin_dom_sf"/>
</dbReference>
<feature type="compositionally biased region" description="Low complexity" evidence="1">
    <location>
        <begin position="584"/>
        <end position="606"/>
    </location>
</feature>
<evidence type="ECO:0000313" key="4">
    <source>
        <dbReference type="Proteomes" id="UP000054408"/>
    </source>
</evidence>
<evidence type="ECO:0000256" key="1">
    <source>
        <dbReference type="SAM" id="MobiDB-lite"/>
    </source>
</evidence>
<gene>
    <name evidence="3" type="ORF">AMSG_11104</name>
</gene>
<dbReference type="AlphaFoldDB" id="A0A0L0DTR1"/>
<dbReference type="GO" id="GO:0035556">
    <property type="term" value="P:intracellular signal transduction"/>
    <property type="evidence" value="ECO:0007669"/>
    <property type="project" value="InterPro"/>
</dbReference>
<dbReference type="InterPro" id="IPR043188">
    <property type="entry name" value="DCDC1"/>
</dbReference>
<evidence type="ECO:0000313" key="3">
    <source>
        <dbReference type="EMBL" id="KNC55441.1"/>
    </source>
</evidence>
<dbReference type="RefSeq" id="XP_013752978.1">
    <property type="nucleotide sequence ID" value="XM_013897524.1"/>
</dbReference>
<keyword evidence="4" id="KW-1185">Reference proteome</keyword>
<feature type="compositionally biased region" description="Low complexity" evidence="1">
    <location>
        <begin position="60"/>
        <end position="86"/>
    </location>
</feature>
<dbReference type="SUPFAM" id="SSF89837">
    <property type="entry name" value="Doublecortin (DC)"/>
    <property type="match status" value="2"/>
</dbReference>